<organism evidence="3 4">
    <name type="scientific">Aureimonas glaciei</name>
    <dbReference type="NCBI Taxonomy" id="1776957"/>
    <lineage>
        <taxon>Bacteria</taxon>
        <taxon>Pseudomonadati</taxon>
        <taxon>Pseudomonadota</taxon>
        <taxon>Alphaproteobacteria</taxon>
        <taxon>Hyphomicrobiales</taxon>
        <taxon>Aurantimonadaceae</taxon>
        <taxon>Aureimonas</taxon>
    </lineage>
</organism>
<dbReference type="InterPro" id="IPR054189">
    <property type="entry name" value="DUF6894"/>
</dbReference>
<feature type="region of interest" description="Disordered" evidence="1">
    <location>
        <begin position="75"/>
        <end position="98"/>
    </location>
</feature>
<protein>
    <recommendedName>
        <fullName evidence="2">DUF6894 domain-containing protein</fullName>
    </recommendedName>
</protein>
<dbReference type="EMBL" id="BMJJ01000009">
    <property type="protein sequence ID" value="GGD28645.1"/>
    <property type="molecule type" value="Genomic_DNA"/>
</dbReference>
<sequence length="98" mass="10792">MRYFLHLIQTYETVRDPEGSVHPNLADARGEAVDAARQMMSGAVRGGWDISDWAIEIADEHGVILDRLPFSSTLRPAERAASSPSPDADREVAAETNR</sequence>
<name>A0A916Y2Q6_9HYPH</name>
<accession>A0A916Y2Q6</accession>
<comment type="caution">
    <text evidence="3">The sequence shown here is derived from an EMBL/GenBank/DDBJ whole genome shotgun (WGS) entry which is preliminary data.</text>
</comment>
<reference evidence="3" key="1">
    <citation type="journal article" date="2014" name="Int. J. Syst. Evol. Microbiol.">
        <title>Complete genome sequence of Corynebacterium casei LMG S-19264T (=DSM 44701T), isolated from a smear-ripened cheese.</title>
        <authorList>
            <consortium name="US DOE Joint Genome Institute (JGI-PGF)"/>
            <person name="Walter F."/>
            <person name="Albersmeier A."/>
            <person name="Kalinowski J."/>
            <person name="Ruckert C."/>
        </authorList>
    </citation>
    <scope>NUCLEOTIDE SEQUENCE</scope>
    <source>
        <strain evidence="3">CGMCC 1.15493</strain>
    </source>
</reference>
<keyword evidence="4" id="KW-1185">Reference proteome</keyword>
<evidence type="ECO:0000313" key="4">
    <source>
        <dbReference type="Proteomes" id="UP000613160"/>
    </source>
</evidence>
<dbReference type="Proteomes" id="UP000613160">
    <property type="component" value="Unassembled WGS sequence"/>
</dbReference>
<dbReference type="AlphaFoldDB" id="A0A916Y2Q6"/>
<evidence type="ECO:0000259" key="2">
    <source>
        <dbReference type="Pfam" id="PF21834"/>
    </source>
</evidence>
<dbReference type="Pfam" id="PF21834">
    <property type="entry name" value="DUF6894"/>
    <property type="match status" value="1"/>
</dbReference>
<evidence type="ECO:0000256" key="1">
    <source>
        <dbReference type="SAM" id="MobiDB-lite"/>
    </source>
</evidence>
<gene>
    <name evidence="3" type="ORF">GCM10011335_34810</name>
</gene>
<feature type="domain" description="DUF6894" evidence="2">
    <location>
        <begin position="2"/>
        <end position="71"/>
    </location>
</feature>
<reference evidence="3" key="2">
    <citation type="submission" date="2020-09" db="EMBL/GenBank/DDBJ databases">
        <authorList>
            <person name="Sun Q."/>
            <person name="Zhou Y."/>
        </authorList>
    </citation>
    <scope>NUCLEOTIDE SEQUENCE</scope>
    <source>
        <strain evidence="3">CGMCC 1.15493</strain>
    </source>
</reference>
<dbReference type="RefSeq" id="WP_188853094.1">
    <property type="nucleotide sequence ID" value="NZ_BMJJ01000009.1"/>
</dbReference>
<proteinExistence type="predicted"/>
<evidence type="ECO:0000313" key="3">
    <source>
        <dbReference type="EMBL" id="GGD28645.1"/>
    </source>
</evidence>
<feature type="compositionally biased region" description="Basic and acidic residues" evidence="1">
    <location>
        <begin position="87"/>
        <end position="98"/>
    </location>
</feature>